<accession>A0A1B0GJ99</accession>
<keyword evidence="2" id="KW-1133">Transmembrane helix</keyword>
<name>A0A1B0GJ99_LUTLO</name>
<proteinExistence type="predicted"/>
<dbReference type="Proteomes" id="UP000092461">
    <property type="component" value="Unassembled WGS sequence"/>
</dbReference>
<keyword evidence="2" id="KW-0812">Transmembrane</keyword>
<keyword evidence="4" id="KW-1185">Reference proteome</keyword>
<sequence>MHATELDSAQLPVGDTQVDLQEVLVRVTQVEVVVVEATHQEEPHRDQVISTFHPQVNQHDHQEMEVSTPNPDTDTNHPEVSSQQRQKKLPKNSPKMPEPRDPAFLFKLTMLHNVAFNIFLLGIFVGLGFGNAKVERMRVSRITNPLFEFMVLIVDVLPTLISTQVLRLY</sequence>
<evidence type="ECO:0000313" key="4">
    <source>
        <dbReference type="Proteomes" id="UP000092461"/>
    </source>
</evidence>
<dbReference type="VEuPathDB" id="VectorBase:LLOJ006198"/>
<evidence type="ECO:0000313" key="3">
    <source>
        <dbReference type="EnsemblMetazoa" id="LLOJ006198-PA"/>
    </source>
</evidence>
<organism evidence="3 4">
    <name type="scientific">Lutzomyia longipalpis</name>
    <name type="common">Sand fly</name>
    <dbReference type="NCBI Taxonomy" id="7200"/>
    <lineage>
        <taxon>Eukaryota</taxon>
        <taxon>Metazoa</taxon>
        <taxon>Ecdysozoa</taxon>
        <taxon>Arthropoda</taxon>
        <taxon>Hexapoda</taxon>
        <taxon>Insecta</taxon>
        <taxon>Pterygota</taxon>
        <taxon>Neoptera</taxon>
        <taxon>Endopterygota</taxon>
        <taxon>Diptera</taxon>
        <taxon>Nematocera</taxon>
        <taxon>Psychodoidea</taxon>
        <taxon>Psychodidae</taxon>
        <taxon>Lutzomyia</taxon>
        <taxon>Lutzomyia</taxon>
    </lineage>
</organism>
<protein>
    <submittedName>
        <fullName evidence="3">Uncharacterized protein</fullName>
    </submittedName>
</protein>
<feature type="transmembrane region" description="Helical" evidence="2">
    <location>
        <begin position="114"/>
        <end position="134"/>
    </location>
</feature>
<reference evidence="3" key="1">
    <citation type="submission" date="2020-05" db="UniProtKB">
        <authorList>
            <consortium name="EnsemblMetazoa"/>
        </authorList>
    </citation>
    <scope>IDENTIFICATION</scope>
    <source>
        <strain evidence="3">Jacobina</strain>
    </source>
</reference>
<dbReference type="AlphaFoldDB" id="A0A1B0GJ99"/>
<evidence type="ECO:0000256" key="2">
    <source>
        <dbReference type="SAM" id="Phobius"/>
    </source>
</evidence>
<dbReference type="EnsemblMetazoa" id="LLOJ006198-RA">
    <property type="protein sequence ID" value="LLOJ006198-PA"/>
    <property type="gene ID" value="LLOJ006198"/>
</dbReference>
<feature type="transmembrane region" description="Helical" evidence="2">
    <location>
        <begin position="146"/>
        <end position="166"/>
    </location>
</feature>
<keyword evidence="2" id="KW-0472">Membrane</keyword>
<feature type="region of interest" description="Disordered" evidence="1">
    <location>
        <begin position="57"/>
        <end position="98"/>
    </location>
</feature>
<evidence type="ECO:0000256" key="1">
    <source>
        <dbReference type="SAM" id="MobiDB-lite"/>
    </source>
</evidence>
<feature type="compositionally biased region" description="Polar residues" evidence="1">
    <location>
        <begin position="65"/>
        <end position="84"/>
    </location>
</feature>
<dbReference type="EMBL" id="AJWK01019936">
    <property type="status" value="NOT_ANNOTATED_CDS"/>
    <property type="molecule type" value="Genomic_DNA"/>
</dbReference>
<dbReference type="EMBL" id="AJWK01019935">
    <property type="status" value="NOT_ANNOTATED_CDS"/>
    <property type="molecule type" value="Genomic_DNA"/>
</dbReference>